<dbReference type="RefSeq" id="XP_022340618.1">
    <property type="nucleotide sequence ID" value="XM_022484910.1"/>
</dbReference>
<proteinExistence type="predicted"/>
<keyword evidence="3" id="KW-0677">Repeat</keyword>
<name>A0A8B8ELD2_CRAVI</name>
<dbReference type="AlphaFoldDB" id="A0A8B8ELD2"/>
<feature type="compositionally biased region" description="Polar residues" evidence="11">
    <location>
        <begin position="464"/>
        <end position="481"/>
    </location>
</feature>
<dbReference type="PROSITE" id="PS50280">
    <property type="entry name" value="SET"/>
    <property type="match status" value="1"/>
</dbReference>
<keyword evidence="9" id="KW-0539">Nucleus</keyword>
<evidence type="ECO:0000256" key="9">
    <source>
        <dbReference type="ARBA" id="ARBA00023242"/>
    </source>
</evidence>
<feature type="region of interest" description="Disordered" evidence="11">
    <location>
        <begin position="1"/>
        <end position="46"/>
    </location>
</feature>
<dbReference type="InterPro" id="IPR050331">
    <property type="entry name" value="Zinc_finger"/>
</dbReference>
<feature type="domain" description="C2H2-type" evidence="12">
    <location>
        <begin position="375"/>
        <end position="411"/>
    </location>
</feature>
<evidence type="ECO:0000256" key="2">
    <source>
        <dbReference type="ARBA" id="ARBA00022723"/>
    </source>
</evidence>
<feature type="region of interest" description="Disordered" evidence="11">
    <location>
        <begin position="215"/>
        <end position="251"/>
    </location>
</feature>
<keyword evidence="14" id="KW-1185">Reference proteome</keyword>
<dbReference type="Gene3D" id="3.30.160.60">
    <property type="entry name" value="Classic Zinc Finger"/>
    <property type="match status" value="7"/>
</dbReference>
<dbReference type="FunFam" id="3.30.160.60:FF:000929">
    <property type="entry name" value="Uncharacterized protein, isoform B"/>
    <property type="match status" value="1"/>
</dbReference>
<evidence type="ECO:0000313" key="15">
    <source>
        <dbReference type="RefSeq" id="XP_022340618.1"/>
    </source>
</evidence>
<dbReference type="SMART" id="SM00355">
    <property type="entry name" value="ZnF_C2H2"/>
    <property type="match status" value="9"/>
</dbReference>
<evidence type="ECO:0000256" key="8">
    <source>
        <dbReference type="ARBA" id="ARBA00023163"/>
    </source>
</evidence>
<keyword evidence="6" id="KW-0805">Transcription regulation</keyword>
<dbReference type="Pfam" id="PF21549">
    <property type="entry name" value="PRDM2_PR"/>
    <property type="match status" value="1"/>
</dbReference>
<protein>
    <submittedName>
        <fullName evidence="15">PR domain zinc finger protein 16-like isoform X1</fullName>
    </submittedName>
</protein>
<feature type="compositionally biased region" description="Acidic residues" evidence="11">
    <location>
        <begin position="890"/>
        <end position="911"/>
    </location>
</feature>
<feature type="compositionally biased region" description="Low complexity" evidence="11">
    <location>
        <begin position="506"/>
        <end position="524"/>
    </location>
</feature>
<dbReference type="FunFam" id="3.30.160.60:FF:000159">
    <property type="entry name" value="Mds1 and evi1 complex locus protein"/>
    <property type="match status" value="1"/>
</dbReference>
<evidence type="ECO:0000256" key="1">
    <source>
        <dbReference type="ARBA" id="ARBA00004123"/>
    </source>
</evidence>
<keyword evidence="7" id="KW-0238">DNA-binding</keyword>
<feature type="region of interest" description="Disordered" evidence="11">
    <location>
        <begin position="823"/>
        <end position="843"/>
    </location>
</feature>
<comment type="subcellular location">
    <subcellularLocation>
        <location evidence="1">Nucleus</location>
    </subcellularLocation>
</comment>
<feature type="domain" description="C2H2-type" evidence="12">
    <location>
        <begin position="775"/>
        <end position="803"/>
    </location>
</feature>
<dbReference type="GO" id="GO:0003677">
    <property type="term" value="F:DNA binding"/>
    <property type="evidence" value="ECO:0007669"/>
    <property type="project" value="UniProtKB-KW"/>
</dbReference>
<evidence type="ECO:0000256" key="11">
    <source>
        <dbReference type="SAM" id="MobiDB-lite"/>
    </source>
</evidence>
<feature type="region of interest" description="Disordered" evidence="11">
    <location>
        <begin position="464"/>
        <end position="642"/>
    </location>
</feature>
<evidence type="ECO:0000256" key="4">
    <source>
        <dbReference type="ARBA" id="ARBA00022771"/>
    </source>
</evidence>
<feature type="domain" description="C2H2-type" evidence="12">
    <location>
        <begin position="318"/>
        <end position="345"/>
    </location>
</feature>
<feature type="compositionally biased region" description="Low complexity" evidence="11">
    <location>
        <begin position="531"/>
        <end position="541"/>
    </location>
</feature>
<dbReference type="GO" id="GO:0008270">
    <property type="term" value="F:zinc ion binding"/>
    <property type="evidence" value="ECO:0007669"/>
    <property type="project" value="UniProtKB-KW"/>
</dbReference>
<dbReference type="PROSITE" id="PS00028">
    <property type="entry name" value="ZINC_FINGER_C2H2_1"/>
    <property type="match status" value="7"/>
</dbReference>
<feature type="domain" description="C2H2-type" evidence="12">
    <location>
        <begin position="289"/>
        <end position="317"/>
    </location>
</feature>
<keyword evidence="5" id="KW-0862">Zinc</keyword>
<organism evidence="14 15">
    <name type="scientific">Crassostrea virginica</name>
    <name type="common">Eastern oyster</name>
    <dbReference type="NCBI Taxonomy" id="6565"/>
    <lineage>
        <taxon>Eukaryota</taxon>
        <taxon>Metazoa</taxon>
        <taxon>Spiralia</taxon>
        <taxon>Lophotrochozoa</taxon>
        <taxon>Mollusca</taxon>
        <taxon>Bivalvia</taxon>
        <taxon>Autobranchia</taxon>
        <taxon>Pteriomorphia</taxon>
        <taxon>Ostreida</taxon>
        <taxon>Ostreoidea</taxon>
        <taxon>Ostreidae</taxon>
        <taxon>Crassostrea</taxon>
    </lineage>
</organism>
<dbReference type="FunFam" id="3.30.160.60:FF:000126">
    <property type="entry name" value="Mds1 and evi1 complex locus protein"/>
    <property type="match status" value="1"/>
</dbReference>
<evidence type="ECO:0000256" key="6">
    <source>
        <dbReference type="ARBA" id="ARBA00023015"/>
    </source>
</evidence>
<feature type="domain" description="C2H2-type" evidence="12">
    <location>
        <begin position="346"/>
        <end position="373"/>
    </location>
</feature>
<dbReference type="CDD" id="cd19200">
    <property type="entry name" value="PR-SET_PRDM16_PRDM3"/>
    <property type="match status" value="1"/>
</dbReference>
<evidence type="ECO:0000256" key="10">
    <source>
        <dbReference type="PROSITE-ProRule" id="PRU00042"/>
    </source>
</evidence>
<feature type="domain" description="SET" evidence="13">
    <location>
        <begin position="56"/>
        <end position="167"/>
    </location>
</feature>
<feature type="region of interest" description="Disordered" evidence="11">
    <location>
        <begin position="874"/>
        <end position="926"/>
    </location>
</feature>
<feature type="compositionally biased region" description="Polar residues" evidence="11">
    <location>
        <begin position="601"/>
        <end position="620"/>
    </location>
</feature>
<dbReference type="Proteomes" id="UP000694844">
    <property type="component" value="Chromosome 5"/>
</dbReference>
<evidence type="ECO:0000259" key="13">
    <source>
        <dbReference type="PROSITE" id="PS50280"/>
    </source>
</evidence>
<feature type="domain" description="C2H2-type" evidence="12">
    <location>
        <begin position="747"/>
        <end position="774"/>
    </location>
</feature>
<dbReference type="FunFam" id="3.30.160.60:FF:000112">
    <property type="entry name" value="Mds1 and evi1 complex locus protein"/>
    <property type="match status" value="1"/>
</dbReference>
<dbReference type="InterPro" id="IPR046341">
    <property type="entry name" value="SET_dom_sf"/>
</dbReference>
<dbReference type="FunFam" id="3.30.160.60:FF:000150">
    <property type="entry name" value="Mds1 and evi1 complex locus protein"/>
    <property type="match status" value="1"/>
</dbReference>
<feature type="domain" description="C2H2-type" evidence="12">
    <location>
        <begin position="804"/>
        <end position="831"/>
    </location>
</feature>
<feature type="compositionally biased region" description="Basic and acidic residues" evidence="11">
    <location>
        <begin position="566"/>
        <end position="589"/>
    </location>
</feature>
<evidence type="ECO:0000256" key="3">
    <source>
        <dbReference type="ARBA" id="ARBA00022737"/>
    </source>
</evidence>
<dbReference type="InterPro" id="IPR001214">
    <property type="entry name" value="SET_dom"/>
</dbReference>
<feature type="compositionally biased region" description="Basic and acidic residues" evidence="11">
    <location>
        <begin position="493"/>
        <end position="505"/>
    </location>
</feature>
<gene>
    <name evidence="15" type="primary">LOC111135140</name>
</gene>
<accession>A0A8B8ELD2</accession>
<dbReference type="OrthoDB" id="10004641at2759"/>
<dbReference type="GO" id="GO:0006355">
    <property type="term" value="P:regulation of DNA-templated transcription"/>
    <property type="evidence" value="ECO:0007669"/>
    <property type="project" value="UniProtKB-ARBA"/>
</dbReference>
<dbReference type="GO" id="GO:0005634">
    <property type="term" value="C:nucleus"/>
    <property type="evidence" value="ECO:0007669"/>
    <property type="project" value="UniProtKB-SubCell"/>
</dbReference>
<dbReference type="SUPFAM" id="SSF57667">
    <property type="entry name" value="beta-beta-alpha zinc fingers"/>
    <property type="match status" value="5"/>
</dbReference>
<dbReference type="PROSITE" id="PS50157">
    <property type="entry name" value="ZINC_FINGER_C2H2_2"/>
    <property type="match status" value="8"/>
</dbReference>
<feature type="compositionally biased region" description="Basic and acidic residues" evidence="11">
    <location>
        <begin position="874"/>
        <end position="889"/>
    </location>
</feature>
<keyword evidence="4 10" id="KW-0863">Zinc-finger</keyword>
<dbReference type="Gene3D" id="2.170.270.10">
    <property type="entry name" value="SET domain"/>
    <property type="match status" value="1"/>
</dbReference>
<dbReference type="InterPro" id="IPR013087">
    <property type="entry name" value="Znf_C2H2_type"/>
</dbReference>
<dbReference type="PANTHER" id="PTHR16515">
    <property type="entry name" value="PR DOMAIN ZINC FINGER PROTEIN"/>
    <property type="match status" value="1"/>
</dbReference>
<evidence type="ECO:0000313" key="14">
    <source>
        <dbReference type="Proteomes" id="UP000694844"/>
    </source>
</evidence>
<sequence>MRSKSKARKFTKDGSDEEYETAEDVHDELNPAASTSGGIKSDHPPVYIPEDIPIPDRFELRESHMFPGLGVWTKQLIQKGEKFGPFTGVLKSTFNNSNSSWKVLTEKGEIKGWIDASEKGSGNWMKYIRNCSRSENQNLMAVQIEEEIYYKSMRDLLPGEEMLVYPSDTVCRMDAPDFSKLDEQVETNYPCDCGEVFRSKIALARHQTYACTHSNNVQSTPHHKMSLEKNSEEESLDYKSVGNGDTDLSSEVPELGDHGEFKCDKCPRSFQWKSNLIRHQITHDSLKKFSCENCDKIFTDPSNLQRHIRSQHVGARSHACGECGKTFATSSGLKQHQHIHSSVKPFQCEVCLKAYTQFSNLCRHKRMHADCRQQIKCKDCGQAFSTVTSLSKHKRFCEGALRNGIHLGFPSDKISQLSLPSAVTPSHLNPALYMGMYRPPYPFYPPLGASFPVFPGGHPFSSLTSPISPSNPGKMSLQPTSPLGKASIPSHLSPRDRMFERHTEGSGRNSVNSNSNDSPLSSGSESDHSSASDAESESSASKRPRTKSPSRGSPHQPWLPFSSSIKTERLSPKPRDPPSPSLEKKEKNQDIPFDLSKATKSRSPSPAHSHTTVTPKQSGEQPLDLTRKTPKETTLPENTRKTHIFGMPCSGVDSKLHYAYPQFGTPNLIMDHLRLGKEKFQQSLHEVSKFMPFSRFPMSSSSYVAAAMGQFGAIKHENEEKTLNSMMDKLPESFPYSSSGNKIKERYGCKFCGKVFPRSANLTRHLRTHTGEQPYKCKYCERSFSISSNLQRHVRNIHNKEKPFRCTLCDRCFGQQTNLDRHLKKHETEGPNVRDSPIAEPDLESKDESYFAEIRNFIGKATDRELSMPVVEDDHHQIAEHLPREGKMEDVDDDVEEEEEEDDIMEDEDIESDRMDGSSRGSSPIK</sequence>
<dbReference type="SUPFAM" id="SSF82199">
    <property type="entry name" value="SET domain"/>
    <property type="match status" value="1"/>
</dbReference>
<feature type="domain" description="C2H2-type" evidence="12">
    <location>
        <begin position="261"/>
        <end position="288"/>
    </location>
</feature>
<keyword evidence="2" id="KW-0479">Metal-binding</keyword>
<reference evidence="15" key="1">
    <citation type="submission" date="2025-08" db="UniProtKB">
        <authorList>
            <consortium name="RefSeq"/>
        </authorList>
    </citation>
    <scope>IDENTIFICATION</scope>
    <source>
        <tissue evidence="15">Whole sample</tissue>
    </source>
</reference>
<dbReference type="Pfam" id="PF00096">
    <property type="entry name" value="zf-C2H2"/>
    <property type="match status" value="8"/>
</dbReference>
<evidence type="ECO:0000259" key="12">
    <source>
        <dbReference type="PROSITE" id="PS50157"/>
    </source>
</evidence>
<evidence type="ECO:0000256" key="5">
    <source>
        <dbReference type="ARBA" id="ARBA00022833"/>
    </source>
</evidence>
<dbReference type="KEGG" id="cvn:111135140"/>
<keyword evidence="8" id="KW-0804">Transcription</keyword>
<dbReference type="PANTHER" id="PTHR16515:SF49">
    <property type="entry name" value="GASTRULA ZINC FINGER PROTEIN XLCGF49.1-LIKE-RELATED"/>
    <property type="match status" value="1"/>
</dbReference>
<dbReference type="SMART" id="SM00317">
    <property type="entry name" value="SET"/>
    <property type="match status" value="1"/>
</dbReference>
<dbReference type="InterPro" id="IPR036236">
    <property type="entry name" value="Znf_C2H2_sf"/>
</dbReference>
<evidence type="ECO:0000256" key="7">
    <source>
        <dbReference type="ARBA" id="ARBA00023125"/>
    </source>
</evidence>
<dbReference type="GeneID" id="111135140"/>